<evidence type="ECO:0000313" key="1">
    <source>
        <dbReference type="EMBL" id="CAG8738470.1"/>
    </source>
</evidence>
<accession>A0ACA9Q6V4</accession>
<proteinExistence type="predicted"/>
<gene>
    <name evidence="1" type="ORF">RPERSI_LOCUS12911</name>
</gene>
<keyword evidence="2" id="KW-1185">Reference proteome</keyword>
<dbReference type="EMBL" id="CAJVQC010028069">
    <property type="protein sequence ID" value="CAG8738470.1"/>
    <property type="molecule type" value="Genomic_DNA"/>
</dbReference>
<evidence type="ECO:0000313" key="2">
    <source>
        <dbReference type="Proteomes" id="UP000789920"/>
    </source>
</evidence>
<comment type="caution">
    <text evidence="1">The sequence shown here is derived from an EMBL/GenBank/DDBJ whole genome shotgun (WGS) entry which is preliminary data.</text>
</comment>
<sequence length="154" mass="17716">MVKILDYEIQAPEPEELSFENEDGTHKNLCDREVSKIASKEWKKKTSDLAAFLKSYTKKVNSYRKNNLLPTFRTYKPKKVRPSKRALKTAVSSKQIISVDMFLNGIPPTPMQSAVPNQAFNMIEGNSNVVCDDKLSDYKEFEEFIDVERIYGKN</sequence>
<organism evidence="1 2">
    <name type="scientific">Racocetra persica</name>
    <dbReference type="NCBI Taxonomy" id="160502"/>
    <lineage>
        <taxon>Eukaryota</taxon>
        <taxon>Fungi</taxon>
        <taxon>Fungi incertae sedis</taxon>
        <taxon>Mucoromycota</taxon>
        <taxon>Glomeromycotina</taxon>
        <taxon>Glomeromycetes</taxon>
        <taxon>Diversisporales</taxon>
        <taxon>Gigasporaceae</taxon>
        <taxon>Racocetra</taxon>
    </lineage>
</organism>
<name>A0ACA9Q6V4_9GLOM</name>
<reference evidence="1" key="1">
    <citation type="submission" date="2021-06" db="EMBL/GenBank/DDBJ databases">
        <authorList>
            <person name="Kallberg Y."/>
            <person name="Tangrot J."/>
            <person name="Rosling A."/>
        </authorList>
    </citation>
    <scope>NUCLEOTIDE SEQUENCE</scope>
    <source>
        <strain evidence="1">MA461A</strain>
    </source>
</reference>
<dbReference type="Proteomes" id="UP000789920">
    <property type="component" value="Unassembled WGS sequence"/>
</dbReference>
<protein>
    <submittedName>
        <fullName evidence="1">8259_t:CDS:1</fullName>
    </submittedName>
</protein>